<protein>
    <submittedName>
        <fullName evidence="1">Uncharacterized protein</fullName>
    </submittedName>
</protein>
<reference evidence="1 2" key="1">
    <citation type="submission" date="2018-06" db="EMBL/GenBank/DDBJ databases">
        <title>Comparative genomics reveals the genomic features of Rhizophagus irregularis, R. cerebriforme, R. diaphanum and Gigaspora rosea, and their symbiotic lifestyle signature.</title>
        <authorList>
            <person name="Morin E."/>
            <person name="San Clemente H."/>
            <person name="Chen E.C.H."/>
            <person name="De La Providencia I."/>
            <person name="Hainaut M."/>
            <person name="Kuo A."/>
            <person name="Kohler A."/>
            <person name="Murat C."/>
            <person name="Tang N."/>
            <person name="Roy S."/>
            <person name="Loubradou J."/>
            <person name="Henrissat B."/>
            <person name="Grigoriev I.V."/>
            <person name="Corradi N."/>
            <person name="Roux C."/>
            <person name="Martin F.M."/>
        </authorList>
    </citation>
    <scope>NUCLEOTIDE SEQUENCE [LARGE SCALE GENOMIC DNA]</scope>
    <source>
        <strain evidence="1 2">DAOM 194757</strain>
    </source>
</reference>
<dbReference type="Proteomes" id="UP000266673">
    <property type="component" value="Unassembled WGS sequence"/>
</dbReference>
<proteinExistence type="predicted"/>
<dbReference type="EMBL" id="QKWP01000293">
    <property type="protein sequence ID" value="RIB22769.1"/>
    <property type="molecule type" value="Genomic_DNA"/>
</dbReference>
<organism evidence="1 2">
    <name type="scientific">Gigaspora rosea</name>
    <dbReference type="NCBI Taxonomy" id="44941"/>
    <lineage>
        <taxon>Eukaryota</taxon>
        <taxon>Fungi</taxon>
        <taxon>Fungi incertae sedis</taxon>
        <taxon>Mucoromycota</taxon>
        <taxon>Glomeromycotina</taxon>
        <taxon>Glomeromycetes</taxon>
        <taxon>Diversisporales</taxon>
        <taxon>Gigasporaceae</taxon>
        <taxon>Gigaspora</taxon>
    </lineage>
</organism>
<dbReference type="OrthoDB" id="443682at2759"/>
<dbReference type="AlphaFoldDB" id="A0A397VP60"/>
<gene>
    <name evidence="1" type="ORF">C2G38_2173084</name>
</gene>
<name>A0A397VP60_9GLOM</name>
<accession>A0A397VP60</accession>
<keyword evidence="2" id="KW-1185">Reference proteome</keyword>
<evidence type="ECO:0000313" key="1">
    <source>
        <dbReference type="EMBL" id="RIB22769.1"/>
    </source>
</evidence>
<sequence>MHGKEVKPYRQILGLNLWDDITTRIMDPNASISSIILPARKKVPVQLPVREVHIINSSLCDNDVISYSEKNIQTIVDSITEQAYNTKIHDAKILQKLDILFGQNEAIKSLLTDYLDTKSTVVLDWLDPIPLVNDYHATFVLRTLVVFVKNIGSLDILFNEFLQEWMSIQSNDTNELNLLDHLITVDNENTLYERYDRLTWKYKEVLKTYNPPDSLN</sequence>
<comment type="caution">
    <text evidence="1">The sequence shown here is derived from an EMBL/GenBank/DDBJ whole genome shotgun (WGS) entry which is preliminary data.</text>
</comment>
<evidence type="ECO:0000313" key="2">
    <source>
        <dbReference type="Proteomes" id="UP000266673"/>
    </source>
</evidence>